<dbReference type="Proteomes" id="UP001500880">
    <property type="component" value="Unassembled WGS sequence"/>
</dbReference>
<evidence type="ECO:0000313" key="11">
    <source>
        <dbReference type="EMBL" id="GAA0490177.1"/>
    </source>
</evidence>
<gene>
    <name evidence="11" type="ORF">GCM10008986_15150</name>
</gene>
<evidence type="ECO:0000256" key="8">
    <source>
        <dbReference type="ARBA" id="ARBA00023136"/>
    </source>
</evidence>
<dbReference type="InterPro" id="IPR035906">
    <property type="entry name" value="MetI-like_sf"/>
</dbReference>
<evidence type="ECO:0000256" key="3">
    <source>
        <dbReference type="ARBA" id="ARBA00022448"/>
    </source>
</evidence>
<evidence type="ECO:0000256" key="2">
    <source>
        <dbReference type="ARBA" id="ARBA00010072"/>
    </source>
</evidence>
<dbReference type="PROSITE" id="PS50928">
    <property type="entry name" value="ABC_TM1"/>
    <property type="match status" value="1"/>
</dbReference>
<keyword evidence="5 9" id="KW-0812">Transmembrane</keyword>
<evidence type="ECO:0000256" key="7">
    <source>
        <dbReference type="ARBA" id="ARBA00022989"/>
    </source>
</evidence>
<comment type="similarity">
    <text evidence="2">Belongs to the binding-protein-dependent transport system permease family. HisMQ subfamily.</text>
</comment>
<dbReference type="InterPro" id="IPR010065">
    <property type="entry name" value="AA_ABC_transptr_permease_3TM"/>
</dbReference>
<evidence type="ECO:0000256" key="5">
    <source>
        <dbReference type="ARBA" id="ARBA00022692"/>
    </source>
</evidence>
<dbReference type="Pfam" id="PF00528">
    <property type="entry name" value="BPD_transp_1"/>
    <property type="match status" value="1"/>
</dbReference>
<keyword evidence="12" id="KW-1185">Reference proteome</keyword>
<feature type="domain" description="ABC transmembrane type-1" evidence="10">
    <location>
        <begin position="17"/>
        <end position="207"/>
    </location>
</feature>
<dbReference type="EMBL" id="BAAADO010000003">
    <property type="protein sequence ID" value="GAA0490177.1"/>
    <property type="molecule type" value="Genomic_DNA"/>
</dbReference>
<dbReference type="InterPro" id="IPR000515">
    <property type="entry name" value="MetI-like"/>
</dbReference>
<sequence length="216" mass="24214">MIDAIMDTPYIKSLPFLWEGLQLTVAITLIGLFLGMILGALAGLGKLSKIKFIRGFWTVYIEMIRGTPIMAQALFIYFGLAELQLNSFATGVIAIALNAGAYIGEIVRGAVYSIDSGQTEAGRSLGLTERQTMRYIVWPQAFKRMIPPLGNQFVISLKDTSVFSVIAVPDLIYQARQYYNATFEQFETLVMVCIFYLIITIPAALYLRRIERKMDV</sequence>
<evidence type="ECO:0000256" key="9">
    <source>
        <dbReference type="RuleBase" id="RU363032"/>
    </source>
</evidence>
<evidence type="ECO:0000256" key="4">
    <source>
        <dbReference type="ARBA" id="ARBA00022475"/>
    </source>
</evidence>
<evidence type="ECO:0000256" key="1">
    <source>
        <dbReference type="ARBA" id="ARBA00004651"/>
    </source>
</evidence>
<comment type="subcellular location">
    <subcellularLocation>
        <location evidence="1 9">Cell membrane</location>
        <topology evidence="1 9">Multi-pass membrane protein</topology>
    </subcellularLocation>
</comment>
<dbReference type="RefSeq" id="WP_343839422.1">
    <property type="nucleotide sequence ID" value="NZ_BAAADO010000003.1"/>
</dbReference>
<dbReference type="NCBIfam" id="TIGR01726">
    <property type="entry name" value="HEQRo_perm_3TM"/>
    <property type="match status" value="1"/>
</dbReference>
<dbReference type="InterPro" id="IPR043429">
    <property type="entry name" value="ArtM/GltK/GlnP/TcyL/YhdX-like"/>
</dbReference>
<keyword evidence="8 9" id="KW-0472">Membrane</keyword>
<evidence type="ECO:0000259" key="10">
    <source>
        <dbReference type="PROSITE" id="PS50928"/>
    </source>
</evidence>
<dbReference type="PANTHER" id="PTHR30614:SF20">
    <property type="entry name" value="GLUTAMINE TRANSPORT SYSTEM PERMEASE PROTEIN GLNP"/>
    <property type="match status" value="1"/>
</dbReference>
<protein>
    <submittedName>
        <fullName evidence="11">ABC transporter permease subunit</fullName>
    </submittedName>
</protein>
<dbReference type="Gene3D" id="1.10.3720.10">
    <property type="entry name" value="MetI-like"/>
    <property type="match status" value="1"/>
</dbReference>
<proteinExistence type="inferred from homology"/>
<evidence type="ECO:0000256" key="6">
    <source>
        <dbReference type="ARBA" id="ARBA00022970"/>
    </source>
</evidence>
<comment type="caution">
    <text evidence="11">The sequence shown here is derived from an EMBL/GenBank/DDBJ whole genome shotgun (WGS) entry which is preliminary data.</text>
</comment>
<keyword evidence="4" id="KW-1003">Cell membrane</keyword>
<feature type="transmembrane region" description="Helical" evidence="9">
    <location>
        <begin position="188"/>
        <end position="207"/>
    </location>
</feature>
<feature type="transmembrane region" description="Helical" evidence="9">
    <location>
        <begin position="20"/>
        <end position="44"/>
    </location>
</feature>
<keyword evidence="3 9" id="KW-0813">Transport</keyword>
<dbReference type="SUPFAM" id="SSF161098">
    <property type="entry name" value="MetI-like"/>
    <property type="match status" value="1"/>
</dbReference>
<organism evidence="11 12">
    <name type="scientific">Salinibacillus aidingensis</name>
    <dbReference type="NCBI Taxonomy" id="237684"/>
    <lineage>
        <taxon>Bacteria</taxon>
        <taxon>Bacillati</taxon>
        <taxon>Bacillota</taxon>
        <taxon>Bacilli</taxon>
        <taxon>Bacillales</taxon>
        <taxon>Bacillaceae</taxon>
        <taxon>Salinibacillus</taxon>
    </lineage>
</organism>
<reference evidence="12" key="1">
    <citation type="journal article" date="2019" name="Int. J. Syst. Evol. Microbiol.">
        <title>The Global Catalogue of Microorganisms (GCM) 10K type strain sequencing project: providing services to taxonomists for standard genome sequencing and annotation.</title>
        <authorList>
            <consortium name="The Broad Institute Genomics Platform"/>
            <consortium name="The Broad Institute Genome Sequencing Center for Infectious Disease"/>
            <person name="Wu L."/>
            <person name="Ma J."/>
        </authorList>
    </citation>
    <scope>NUCLEOTIDE SEQUENCE [LARGE SCALE GENOMIC DNA]</scope>
    <source>
        <strain evidence="12">JCM 12389</strain>
    </source>
</reference>
<keyword evidence="6" id="KW-0029">Amino-acid transport</keyword>
<keyword evidence="7 9" id="KW-1133">Transmembrane helix</keyword>
<name>A0ABP3L168_9BACI</name>
<evidence type="ECO:0000313" key="12">
    <source>
        <dbReference type="Proteomes" id="UP001500880"/>
    </source>
</evidence>
<dbReference type="CDD" id="cd06261">
    <property type="entry name" value="TM_PBP2"/>
    <property type="match status" value="1"/>
</dbReference>
<dbReference type="PANTHER" id="PTHR30614">
    <property type="entry name" value="MEMBRANE COMPONENT OF AMINO ACID ABC TRANSPORTER"/>
    <property type="match status" value="1"/>
</dbReference>
<accession>A0ABP3L168</accession>